<dbReference type="PROSITE" id="PS50005">
    <property type="entry name" value="TPR"/>
    <property type="match status" value="2"/>
</dbReference>
<dbReference type="SMART" id="SM00388">
    <property type="entry name" value="HisKA"/>
    <property type="match status" value="1"/>
</dbReference>
<comment type="catalytic activity">
    <reaction evidence="1">
        <text>ATP + protein L-histidine = ADP + protein N-phospho-L-histidine.</text>
        <dbReference type="EC" id="2.7.13.3"/>
    </reaction>
</comment>
<dbReference type="CDD" id="cd00075">
    <property type="entry name" value="HATPase"/>
    <property type="match status" value="1"/>
</dbReference>
<dbReference type="GO" id="GO:0000155">
    <property type="term" value="F:phosphorelay sensor kinase activity"/>
    <property type="evidence" value="ECO:0007669"/>
    <property type="project" value="InterPro"/>
</dbReference>
<keyword evidence="7" id="KW-0802">TPR repeat</keyword>
<feature type="repeat" description="TPR" evidence="7">
    <location>
        <begin position="144"/>
        <end position="177"/>
    </location>
</feature>
<organism evidence="11 12">
    <name type="scientific">Chryseotalea sanaruensis</name>
    <dbReference type="NCBI Taxonomy" id="2482724"/>
    <lineage>
        <taxon>Bacteria</taxon>
        <taxon>Pseudomonadati</taxon>
        <taxon>Bacteroidota</taxon>
        <taxon>Cytophagia</taxon>
        <taxon>Cytophagales</taxon>
        <taxon>Chryseotaleaceae</taxon>
        <taxon>Chryseotalea</taxon>
    </lineage>
</organism>
<keyword evidence="5 11" id="KW-0418">Kinase</keyword>
<evidence type="ECO:0000256" key="6">
    <source>
        <dbReference type="ARBA" id="ARBA00023012"/>
    </source>
</evidence>
<dbReference type="Pfam" id="PF13181">
    <property type="entry name" value="TPR_8"/>
    <property type="match status" value="2"/>
</dbReference>
<dbReference type="InterPro" id="IPR004358">
    <property type="entry name" value="Sig_transdc_His_kin-like_C"/>
</dbReference>
<gene>
    <name evidence="11" type="ORF">SanaruYs_30670</name>
</gene>
<evidence type="ECO:0000256" key="3">
    <source>
        <dbReference type="ARBA" id="ARBA00022553"/>
    </source>
</evidence>
<feature type="transmembrane region" description="Helical" evidence="9">
    <location>
        <begin position="381"/>
        <end position="401"/>
    </location>
</feature>
<proteinExistence type="predicted"/>
<feature type="domain" description="Histidine kinase" evidence="10">
    <location>
        <begin position="455"/>
        <end position="670"/>
    </location>
</feature>
<dbReference type="PANTHER" id="PTHR43711">
    <property type="entry name" value="TWO-COMPONENT HISTIDINE KINASE"/>
    <property type="match status" value="1"/>
</dbReference>
<dbReference type="SUPFAM" id="SSF47384">
    <property type="entry name" value="Homodimeric domain of signal transducing histidine kinase"/>
    <property type="match status" value="1"/>
</dbReference>
<keyword evidence="4" id="KW-0808">Transferase</keyword>
<dbReference type="InterPro" id="IPR011990">
    <property type="entry name" value="TPR-like_helical_dom_sf"/>
</dbReference>
<dbReference type="EMBL" id="BHXQ01000005">
    <property type="protein sequence ID" value="GCC52828.1"/>
    <property type="molecule type" value="Genomic_DNA"/>
</dbReference>
<evidence type="ECO:0000256" key="1">
    <source>
        <dbReference type="ARBA" id="ARBA00000085"/>
    </source>
</evidence>
<dbReference type="Proteomes" id="UP000288227">
    <property type="component" value="Unassembled WGS sequence"/>
</dbReference>
<dbReference type="EC" id="2.7.13.3" evidence="2"/>
<evidence type="ECO:0000256" key="9">
    <source>
        <dbReference type="SAM" id="Phobius"/>
    </source>
</evidence>
<keyword evidence="9" id="KW-0812">Transmembrane</keyword>
<feature type="coiled-coil region" evidence="8">
    <location>
        <begin position="407"/>
        <end position="448"/>
    </location>
</feature>
<evidence type="ECO:0000313" key="11">
    <source>
        <dbReference type="EMBL" id="GCC52828.1"/>
    </source>
</evidence>
<name>A0A401UD52_9BACT</name>
<dbReference type="InterPro" id="IPR003594">
    <property type="entry name" value="HATPase_dom"/>
</dbReference>
<sequence length="670" mass="76347">MAQDYDRIAGIKQQLSISTDGIEQFQLLGDLAFEYRFAHPDSTIYFSQQAYNLGLKLKLKLGMARPFNFMGVAHNYKGDRLAAYEAYSKAFEIAVEQNDTLQIAHAKNNMGRVFFDQGLLSRSYDYFLEAIPLFEEVKDSTGMAYGYQSLANLYRTQRDYVKAEEFFVKALEIRLKLKRTRDIMSAYTYLGRLYNESGKYTKATEYFLKADSGYSSTNDQINLAETRIFLAENYIEDNKVKEAEEIFERGYEVISRSNVVRFQPRAHITLGKIDFLKGDYRNAKSEFEKGLSVAKDIKDIALQMEAHLYLSKVAEKQANPSDQLNNYNKYLILKDSLKDLDVARQVERLQFELQIEKKDQENKLLKINEERNNAIITQQRYQNIALFAVVFSLLIVGSLIWRNSRRKAAANNVLAKQNAEIESQRVEILKQNEELANQNLKLSELNHEKDTLMSIVAHDLKSPLNRIRGLVEVIRLEPGGLSEDKLKLLKMIETSTQAGVDLITDLLDVHEIEENRNVLKATIDMPSFLRSRLENFRSIAIAKGIDIKLEDNHVGAIQSDIEYLNRILDNLLSNAIKFSPKGSVIEMSSGRDGDMAWISVKDHGPGFQDFDKTLIYQKFKRLSARPTGGESSNGLGLAIVKTLVDRLQGEIILNTTSGKGSEFIVKFPAN</sequence>
<dbReference type="PROSITE" id="PS50109">
    <property type="entry name" value="HIS_KIN"/>
    <property type="match status" value="1"/>
</dbReference>
<dbReference type="Gene3D" id="1.10.287.130">
    <property type="match status" value="1"/>
</dbReference>
<keyword evidence="6" id="KW-0902">Two-component regulatory system</keyword>
<dbReference type="InterPro" id="IPR036890">
    <property type="entry name" value="HATPase_C_sf"/>
</dbReference>
<accession>A0A401UD52</accession>
<dbReference type="SUPFAM" id="SSF55874">
    <property type="entry name" value="ATPase domain of HSP90 chaperone/DNA topoisomerase II/histidine kinase"/>
    <property type="match status" value="1"/>
</dbReference>
<feature type="repeat" description="TPR" evidence="7">
    <location>
        <begin position="184"/>
        <end position="217"/>
    </location>
</feature>
<dbReference type="SUPFAM" id="SSF48452">
    <property type="entry name" value="TPR-like"/>
    <property type="match status" value="2"/>
</dbReference>
<keyword evidence="9" id="KW-0472">Membrane</keyword>
<evidence type="ECO:0000256" key="4">
    <source>
        <dbReference type="ARBA" id="ARBA00022679"/>
    </source>
</evidence>
<reference evidence="11 12" key="1">
    <citation type="submission" date="2018-11" db="EMBL/GenBank/DDBJ databases">
        <title>Chryseotalea sanarue gen. nov., sp., nov., a member of the family Cytophagaceae, isolated from a brackish lake in Hamamatsu Japan.</title>
        <authorList>
            <person name="Maejima Y."/>
            <person name="Iino T."/>
            <person name="Muraguchi Y."/>
            <person name="Fukuda K."/>
            <person name="Ohkuma M."/>
            <person name="Moriuchi R."/>
            <person name="Dohra H."/>
            <person name="Kimbara K."/>
            <person name="Shintani M."/>
        </authorList>
    </citation>
    <scope>NUCLEOTIDE SEQUENCE [LARGE SCALE GENOMIC DNA]</scope>
    <source>
        <strain evidence="11 12">Ys</strain>
    </source>
</reference>
<evidence type="ECO:0000256" key="8">
    <source>
        <dbReference type="SAM" id="Coils"/>
    </source>
</evidence>
<dbReference type="SMART" id="SM00028">
    <property type="entry name" value="TPR"/>
    <property type="match status" value="6"/>
</dbReference>
<dbReference type="AlphaFoldDB" id="A0A401UD52"/>
<dbReference type="Pfam" id="PF02518">
    <property type="entry name" value="HATPase_c"/>
    <property type="match status" value="1"/>
</dbReference>
<evidence type="ECO:0000256" key="7">
    <source>
        <dbReference type="PROSITE-ProRule" id="PRU00339"/>
    </source>
</evidence>
<dbReference type="SMART" id="SM00387">
    <property type="entry name" value="HATPase_c"/>
    <property type="match status" value="1"/>
</dbReference>
<evidence type="ECO:0000256" key="5">
    <source>
        <dbReference type="ARBA" id="ARBA00022777"/>
    </source>
</evidence>
<dbReference type="Pfam" id="PF00512">
    <property type="entry name" value="HisKA"/>
    <property type="match status" value="1"/>
</dbReference>
<keyword evidence="12" id="KW-1185">Reference proteome</keyword>
<keyword evidence="3" id="KW-0597">Phosphoprotein</keyword>
<dbReference type="CDD" id="cd00082">
    <property type="entry name" value="HisKA"/>
    <property type="match status" value="1"/>
</dbReference>
<dbReference type="InterPro" id="IPR003661">
    <property type="entry name" value="HisK_dim/P_dom"/>
</dbReference>
<dbReference type="InterPro" id="IPR005467">
    <property type="entry name" value="His_kinase_dom"/>
</dbReference>
<keyword evidence="8" id="KW-0175">Coiled coil</keyword>
<dbReference type="InterPro" id="IPR036097">
    <property type="entry name" value="HisK_dim/P_sf"/>
</dbReference>
<dbReference type="PANTHER" id="PTHR43711:SF1">
    <property type="entry name" value="HISTIDINE KINASE 1"/>
    <property type="match status" value="1"/>
</dbReference>
<dbReference type="Gene3D" id="3.30.565.10">
    <property type="entry name" value="Histidine kinase-like ATPase, C-terminal domain"/>
    <property type="match status" value="1"/>
</dbReference>
<comment type="caution">
    <text evidence="11">The sequence shown here is derived from an EMBL/GenBank/DDBJ whole genome shotgun (WGS) entry which is preliminary data.</text>
</comment>
<dbReference type="Pfam" id="PF13424">
    <property type="entry name" value="TPR_12"/>
    <property type="match status" value="1"/>
</dbReference>
<evidence type="ECO:0000256" key="2">
    <source>
        <dbReference type="ARBA" id="ARBA00012438"/>
    </source>
</evidence>
<dbReference type="InterPro" id="IPR019734">
    <property type="entry name" value="TPR_rpt"/>
</dbReference>
<evidence type="ECO:0000259" key="10">
    <source>
        <dbReference type="PROSITE" id="PS50109"/>
    </source>
</evidence>
<dbReference type="PRINTS" id="PR00344">
    <property type="entry name" value="BCTRLSENSOR"/>
</dbReference>
<evidence type="ECO:0000313" key="12">
    <source>
        <dbReference type="Proteomes" id="UP000288227"/>
    </source>
</evidence>
<protein>
    <recommendedName>
        <fullName evidence="2">histidine kinase</fullName>
        <ecNumber evidence="2">2.7.13.3</ecNumber>
    </recommendedName>
</protein>
<dbReference type="InterPro" id="IPR050736">
    <property type="entry name" value="Sensor_HK_Regulatory"/>
</dbReference>
<keyword evidence="9" id="KW-1133">Transmembrane helix</keyword>
<dbReference type="Gene3D" id="1.25.40.10">
    <property type="entry name" value="Tetratricopeptide repeat domain"/>
    <property type="match status" value="2"/>
</dbReference>